<feature type="chain" id="PRO_5047397773" evidence="1">
    <location>
        <begin position="20"/>
        <end position="164"/>
    </location>
</feature>
<protein>
    <submittedName>
        <fullName evidence="2">Uncharacterized protein</fullName>
    </submittedName>
</protein>
<sequence>MKYLLIALFALPFTLPAQYTIEWDVEYTVMGGCPTPKPYIDPVTQEVVEPTYTKSIACVRKEEKHLSASFATEAKMLAHAEVLKGDPRVVKIYGIDLSEVPSEKRGRVITMNRQGGDAPIQINPPKLQQTNFIGYDTTLNSFGDTLLFRVPRNGCWPAKIIPKK</sequence>
<proteinExistence type="predicted"/>
<reference evidence="2" key="1">
    <citation type="submission" date="2021-12" db="EMBL/GenBank/DDBJ databases">
        <authorList>
            <person name="Rodrigo-Torres L."/>
            <person name="Arahal R. D."/>
            <person name="Lucena T."/>
        </authorList>
    </citation>
    <scope>NUCLEOTIDE SEQUENCE</scope>
    <source>
        <strain evidence="2">CECT 8419</strain>
    </source>
</reference>
<keyword evidence="1" id="KW-0732">Signal</keyword>
<feature type="signal peptide" evidence="1">
    <location>
        <begin position="1"/>
        <end position="19"/>
    </location>
</feature>
<evidence type="ECO:0000256" key="1">
    <source>
        <dbReference type="SAM" id="SignalP"/>
    </source>
</evidence>
<gene>
    <name evidence="2" type="ORF">LEM8419_03535</name>
</gene>
<evidence type="ECO:0000313" key="2">
    <source>
        <dbReference type="EMBL" id="CAH1002663.1"/>
    </source>
</evidence>
<organism evidence="2 3">
    <name type="scientific">Neolewinella maritima</name>
    <dbReference type="NCBI Taxonomy" id="1383882"/>
    <lineage>
        <taxon>Bacteria</taxon>
        <taxon>Pseudomonadati</taxon>
        <taxon>Bacteroidota</taxon>
        <taxon>Saprospiria</taxon>
        <taxon>Saprospirales</taxon>
        <taxon>Lewinellaceae</taxon>
        <taxon>Neolewinella</taxon>
    </lineage>
</organism>
<evidence type="ECO:0000313" key="3">
    <source>
        <dbReference type="Proteomes" id="UP000837803"/>
    </source>
</evidence>
<comment type="caution">
    <text evidence="2">The sequence shown here is derived from an EMBL/GenBank/DDBJ whole genome shotgun (WGS) entry which is preliminary data.</text>
</comment>
<dbReference type="RefSeq" id="WP_238752487.1">
    <property type="nucleotide sequence ID" value="NZ_CAKLPZ010000007.1"/>
</dbReference>
<name>A0ABM9B5J6_9BACT</name>
<dbReference type="EMBL" id="CAKLPZ010000007">
    <property type="protein sequence ID" value="CAH1002663.1"/>
    <property type="molecule type" value="Genomic_DNA"/>
</dbReference>
<accession>A0ABM9B5J6</accession>
<keyword evidence="3" id="KW-1185">Reference proteome</keyword>
<dbReference type="Proteomes" id="UP000837803">
    <property type="component" value="Unassembled WGS sequence"/>
</dbReference>